<dbReference type="eggNOG" id="COG3872">
    <property type="taxonomic scope" value="Bacteria"/>
</dbReference>
<proteinExistence type="predicted"/>
<dbReference type="InterPro" id="IPR010787">
    <property type="entry name" value="DUF1385"/>
</dbReference>
<dbReference type="KEGG" id="ccl:Clocl_0063"/>
<dbReference type="HOGENOM" id="CLU_038140_0_0_9"/>
<dbReference type="PANTHER" id="PTHR42867:SF1">
    <property type="entry name" value="MEMBRANE PROTEIN-RELATED"/>
    <property type="match status" value="1"/>
</dbReference>
<dbReference type="Pfam" id="PF07136">
    <property type="entry name" value="DUF1385"/>
    <property type="match status" value="1"/>
</dbReference>
<dbReference type="PANTHER" id="PTHR42867">
    <property type="entry name" value="MEMBRANE PROTEIN-RELATED"/>
    <property type="match status" value="1"/>
</dbReference>
<evidence type="ECO:0000256" key="1">
    <source>
        <dbReference type="SAM" id="Phobius"/>
    </source>
</evidence>
<dbReference type="STRING" id="720554.Clocl_0063"/>
<dbReference type="EMBL" id="CP003065">
    <property type="protein sequence ID" value="AEV66820.1"/>
    <property type="molecule type" value="Genomic_DNA"/>
</dbReference>
<keyword evidence="1" id="KW-0472">Membrane</keyword>
<keyword evidence="1" id="KW-0812">Transmembrane</keyword>
<reference evidence="2 3" key="2">
    <citation type="journal article" date="2012" name="Stand. Genomic Sci.">
        <title>Complete Genome Sequence of Clostridium clariflavum DSM 19732.</title>
        <authorList>
            <person name="Izquierdo J.A."/>
            <person name="Goodwin L."/>
            <person name="Davenport K.W."/>
            <person name="Teshima H."/>
            <person name="Bruce D."/>
            <person name="Detter C."/>
            <person name="Tapia R."/>
            <person name="Han S."/>
            <person name="Land M."/>
            <person name="Hauser L."/>
            <person name="Jeffries C.D."/>
            <person name="Han J."/>
            <person name="Pitluck S."/>
            <person name="Nolan M."/>
            <person name="Chen A."/>
            <person name="Huntemann M."/>
            <person name="Mavromatis K."/>
            <person name="Mikhailova N."/>
            <person name="Liolios K."/>
            <person name="Woyke T."/>
            <person name="Lynd L.R."/>
        </authorList>
    </citation>
    <scope>NUCLEOTIDE SEQUENCE [LARGE SCALE GENOMIC DNA]</scope>
    <source>
        <strain evidence="3">DSM 19732 / NBRC 101661 / EBR45</strain>
    </source>
</reference>
<reference evidence="3" key="1">
    <citation type="submission" date="2011-12" db="EMBL/GenBank/DDBJ databases">
        <title>Complete sequence of Clostridium clariflavum DSM 19732.</title>
        <authorList>
            <consortium name="US DOE Joint Genome Institute"/>
            <person name="Lucas S."/>
            <person name="Han J."/>
            <person name="Lapidus A."/>
            <person name="Cheng J.-F."/>
            <person name="Goodwin L."/>
            <person name="Pitluck S."/>
            <person name="Peters L."/>
            <person name="Teshima H."/>
            <person name="Detter J.C."/>
            <person name="Han C."/>
            <person name="Tapia R."/>
            <person name="Land M."/>
            <person name="Hauser L."/>
            <person name="Kyrpides N."/>
            <person name="Ivanova N."/>
            <person name="Pagani I."/>
            <person name="Kitzmiller T."/>
            <person name="Lynd L."/>
            <person name="Izquierdo J."/>
            <person name="Woyke T."/>
        </authorList>
    </citation>
    <scope>NUCLEOTIDE SEQUENCE [LARGE SCALE GENOMIC DNA]</scope>
    <source>
        <strain evidence="3">DSM 19732 / NBRC 101661 / EBR45</strain>
    </source>
</reference>
<keyword evidence="1" id="KW-1133">Transmembrane helix</keyword>
<keyword evidence="3" id="KW-1185">Reference proteome</keyword>
<sequence length="327" mass="36965">MKNSDVYCKPKHITSIGGQALIEGLMMMGPNNIAIAVRKPDGEIIVEKRPLPKRSKFSKLPLIRGVVGLFKQMVVGIQALMFSAEFVDLEVEEDEKKEPSKVDQFFEKFLGKVFGNKLQDALIYISVVISLLFSVGLFILLPNFIAGLLPLNRESSLGVMLYNLVEGIVKIILFFSYIVLISKLNDIKRVWQYHGAEHKTIHCYENGEELTVENIQKYSTRHPRCGTSFLFTVMVVSILVFSFAGWYEEAWKNMIIRLLLLPVVAGISYEVIKFAGKSQSKIVQILNVPGLMFQNYTTKEPDDSMVEVAIEAMKGVLETTKEGEDKW</sequence>
<protein>
    <submittedName>
        <fullName evidence="2">Putative metal-dependent enzyme</fullName>
    </submittedName>
</protein>
<evidence type="ECO:0000313" key="3">
    <source>
        <dbReference type="Proteomes" id="UP000005435"/>
    </source>
</evidence>
<dbReference type="Proteomes" id="UP000005435">
    <property type="component" value="Chromosome"/>
</dbReference>
<feature type="transmembrane region" description="Helical" evidence="1">
    <location>
        <begin position="229"/>
        <end position="248"/>
    </location>
</feature>
<organism evidence="2 3">
    <name type="scientific">Acetivibrio clariflavus (strain DSM 19732 / NBRC 101661 / EBR45)</name>
    <name type="common">Clostridium clariflavum</name>
    <dbReference type="NCBI Taxonomy" id="720554"/>
    <lineage>
        <taxon>Bacteria</taxon>
        <taxon>Bacillati</taxon>
        <taxon>Bacillota</taxon>
        <taxon>Clostridia</taxon>
        <taxon>Eubacteriales</taxon>
        <taxon>Oscillospiraceae</taxon>
        <taxon>Acetivibrio</taxon>
    </lineage>
</organism>
<accession>G8LZF7</accession>
<dbReference type="OrthoDB" id="9784805at2"/>
<dbReference type="RefSeq" id="WP_014253458.1">
    <property type="nucleotide sequence ID" value="NC_016627.1"/>
</dbReference>
<evidence type="ECO:0000313" key="2">
    <source>
        <dbReference type="EMBL" id="AEV66820.1"/>
    </source>
</evidence>
<name>G8LZF7_ACECE</name>
<feature type="transmembrane region" description="Helical" evidence="1">
    <location>
        <begin position="254"/>
        <end position="272"/>
    </location>
</feature>
<gene>
    <name evidence="2" type="ordered locus">Clocl_0063</name>
</gene>
<feature type="transmembrane region" description="Helical" evidence="1">
    <location>
        <begin position="121"/>
        <end position="141"/>
    </location>
</feature>
<feature type="transmembrane region" description="Helical" evidence="1">
    <location>
        <begin position="161"/>
        <end position="180"/>
    </location>
</feature>
<dbReference type="AlphaFoldDB" id="G8LZF7"/>